<dbReference type="AlphaFoldDB" id="A6P1E9"/>
<dbReference type="EMBL" id="AAXG02000047">
    <property type="protein sequence ID" value="EDM97841.1"/>
    <property type="molecule type" value="Genomic_DNA"/>
</dbReference>
<dbReference type="STRING" id="411467.BACCAP_04316"/>
<reference evidence="2 3" key="2">
    <citation type="submission" date="2007-06" db="EMBL/GenBank/DDBJ databases">
        <title>Draft genome sequence of Pseudoflavonifractor capillosus ATCC 29799.</title>
        <authorList>
            <person name="Sudarsanam P."/>
            <person name="Ley R."/>
            <person name="Guruge J."/>
            <person name="Turnbaugh P.J."/>
            <person name="Mahowald M."/>
            <person name="Liep D."/>
            <person name="Gordon J."/>
        </authorList>
    </citation>
    <scope>NUCLEOTIDE SEQUENCE [LARGE SCALE GENOMIC DNA]</scope>
    <source>
        <strain evidence="2 3">ATCC 29799</strain>
    </source>
</reference>
<gene>
    <name evidence="2" type="ORF">BACCAP_04316</name>
</gene>
<proteinExistence type="predicted"/>
<evidence type="ECO:0000313" key="3">
    <source>
        <dbReference type="Proteomes" id="UP000003639"/>
    </source>
</evidence>
<feature type="region of interest" description="Disordered" evidence="1">
    <location>
        <begin position="1"/>
        <end position="36"/>
    </location>
</feature>
<protein>
    <submittedName>
        <fullName evidence="2">Uncharacterized protein</fullName>
    </submittedName>
</protein>
<evidence type="ECO:0000256" key="1">
    <source>
        <dbReference type="SAM" id="MobiDB-lite"/>
    </source>
</evidence>
<name>A6P1E9_9FIRM</name>
<comment type="caution">
    <text evidence="2">The sequence shown here is derived from an EMBL/GenBank/DDBJ whole genome shotgun (WGS) entry which is preliminary data.</text>
</comment>
<accession>A6P1E9</accession>
<dbReference type="Proteomes" id="UP000003639">
    <property type="component" value="Unassembled WGS sequence"/>
</dbReference>
<reference evidence="2 3" key="1">
    <citation type="submission" date="2007-04" db="EMBL/GenBank/DDBJ databases">
        <authorList>
            <person name="Fulton L."/>
            <person name="Clifton S."/>
            <person name="Fulton B."/>
            <person name="Xu J."/>
            <person name="Minx P."/>
            <person name="Pepin K.H."/>
            <person name="Johnson M."/>
            <person name="Thiruvilangam P."/>
            <person name="Bhonagiri V."/>
            <person name="Nash W.E."/>
            <person name="Mardis E.R."/>
            <person name="Wilson R.K."/>
        </authorList>
    </citation>
    <scope>NUCLEOTIDE SEQUENCE [LARGE SCALE GENOMIC DNA]</scope>
    <source>
        <strain evidence="2 3">ATCC 29799</strain>
    </source>
</reference>
<sequence length="36" mass="4093">MTEGFQGPFQNAISKGGSFYEHQRKKGAPKQNTHRE</sequence>
<organism evidence="2 3">
    <name type="scientific">Pseudoflavonifractor capillosus ATCC 29799</name>
    <dbReference type="NCBI Taxonomy" id="411467"/>
    <lineage>
        <taxon>Bacteria</taxon>
        <taxon>Bacillati</taxon>
        <taxon>Bacillota</taxon>
        <taxon>Clostridia</taxon>
        <taxon>Eubacteriales</taxon>
        <taxon>Oscillospiraceae</taxon>
        <taxon>Pseudoflavonifractor</taxon>
    </lineage>
</organism>
<evidence type="ECO:0000313" key="2">
    <source>
        <dbReference type="EMBL" id="EDM97841.1"/>
    </source>
</evidence>
<keyword evidence="3" id="KW-1185">Reference proteome</keyword>